<dbReference type="HOGENOM" id="CLU_955173_0_0_2"/>
<dbReference type="STRING" id="694429.Pyrfu_0094"/>
<dbReference type="SMART" id="SM01072">
    <property type="entry name" value="CDC48_2"/>
    <property type="match status" value="2"/>
</dbReference>
<feature type="domain" description="CDC48 N-terminal subdomain" evidence="4">
    <location>
        <begin position="6"/>
        <end position="91"/>
    </location>
</feature>
<dbReference type="InterPro" id="IPR004201">
    <property type="entry name" value="Cdc48_dom2"/>
</dbReference>
<dbReference type="SUPFAM" id="SSF54585">
    <property type="entry name" value="Cdc48 domain 2-like"/>
    <property type="match status" value="1"/>
</dbReference>
<sequence length="291" mass="31609">MGRSVRLRVVEAQSRDPGKKVARIDARVMRELGVDAGDVVELVGAGGFVTTLVWPLEPGEEDSGIVRIDRFLREALGVRVGNEVEVRRVEAERATRVVLAPVGRRVSRGFIERVRRFLVGKPVARGETVVVTGFVPPLRLYVMEAEPGRVVLVGEDTSVELLEEPIVERLVAVSLGVGVPPGLGDELKRVLKGGRVALGDVVRLERGEAEVSLVVARLEPRDSAYVVEKTRVDILAPEGLVSLLARSGMLAAALERLEGGEKLTPEDLDVLNLYISAGLAKLLERLVRSTR</sequence>
<dbReference type="eggNOG" id="arCOG01308">
    <property type="taxonomic scope" value="Archaea"/>
</dbReference>
<dbReference type="InParanoid" id="G0EE50"/>
<proteinExistence type="predicted"/>
<dbReference type="Pfam" id="PF02933">
    <property type="entry name" value="CDC48_2"/>
    <property type="match status" value="1"/>
</dbReference>
<feature type="domain" description="CDC48" evidence="3">
    <location>
        <begin position="105"/>
        <end position="168"/>
    </location>
</feature>
<organism evidence="5 6">
    <name type="scientific">Pyrolobus fumarii (strain DSM 11204 / 1A)</name>
    <dbReference type="NCBI Taxonomy" id="694429"/>
    <lineage>
        <taxon>Archaea</taxon>
        <taxon>Thermoproteota</taxon>
        <taxon>Thermoprotei</taxon>
        <taxon>Desulfurococcales</taxon>
        <taxon>Pyrodictiaceae</taxon>
        <taxon>Pyrolobus</taxon>
    </lineage>
</organism>
<evidence type="ECO:0000313" key="5">
    <source>
        <dbReference type="EMBL" id="AEM37966.1"/>
    </source>
</evidence>
<accession>G0EE50</accession>
<dbReference type="InterPro" id="IPR003338">
    <property type="entry name" value="CDC4_N-term_subdom"/>
</dbReference>
<protein>
    <submittedName>
        <fullName evidence="5">AAA ATPase VAT domain protein</fullName>
    </submittedName>
</protein>
<dbReference type="InterPro" id="IPR009010">
    <property type="entry name" value="Asp_de-COase-like_dom_sf"/>
</dbReference>
<dbReference type="GO" id="GO:0005524">
    <property type="term" value="F:ATP binding"/>
    <property type="evidence" value="ECO:0007669"/>
    <property type="project" value="UniProtKB-KW"/>
</dbReference>
<gene>
    <name evidence="5" type="ordered locus">Pyrfu_0094</name>
</gene>
<keyword evidence="2" id="KW-0067">ATP-binding</keyword>
<dbReference type="InterPro" id="IPR029067">
    <property type="entry name" value="CDC48_domain_2-like_sf"/>
</dbReference>
<dbReference type="FunFam" id="2.40.40.20:FF:000007">
    <property type="entry name" value="AAA family ATPase"/>
    <property type="match status" value="1"/>
</dbReference>
<dbReference type="Gene3D" id="2.40.40.20">
    <property type="match status" value="1"/>
</dbReference>
<dbReference type="RefSeq" id="WP_014025643.1">
    <property type="nucleotide sequence ID" value="NC_015931.1"/>
</dbReference>
<evidence type="ECO:0000256" key="1">
    <source>
        <dbReference type="ARBA" id="ARBA00022741"/>
    </source>
</evidence>
<evidence type="ECO:0000313" key="6">
    <source>
        <dbReference type="Proteomes" id="UP000001037"/>
    </source>
</evidence>
<dbReference type="Gene3D" id="3.10.330.10">
    <property type="match status" value="1"/>
</dbReference>
<evidence type="ECO:0000259" key="4">
    <source>
        <dbReference type="SMART" id="SM01073"/>
    </source>
</evidence>
<feature type="domain" description="CDC48" evidence="3">
    <location>
        <begin position="178"/>
        <end position="241"/>
    </location>
</feature>
<dbReference type="Proteomes" id="UP000001037">
    <property type="component" value="Chromosome"/>
</dbReference>
<evidence type="ECO:0000259" key="3">
    <source>
        <dbReference type="SMART" id="SM01072"/>
    </source>
</evidence>
<dbReference type="AlphaFoldDB" id="G0EE50"/>
<dbReference type="GeneID" id="11139721"/>
<dbReference type="SMART" id="SM01073">
    <property type="entry name" value="CDC48_N"/>
    <property type="match status" value="1"/>
</dbReference>
<keyword evidence="6" id="KW-1185">Reference proteome</keyword>
<dbReference type="EMBL" id="CP002838">
    <property type="protein sequence ID" value="AEM37966.1"/>
    <property type="molecule type" value="Genomic_DNA"/>
</dbReference>
<name>G0EE50_PYRF1</name>
<keyword evidence="1" id="KW-0547">Nucleotide-binding</keyword>
<dbReference type="KEGG" id="pfm:Pyrfu_0094"/>
<dbReference type="Pfam" id="PF02359">
    <property type="entry name" value="CDC48_N"/>
    <property type="match status" value="1"/>
</dbReference>
<reference evidence="5 6" key="1">
    <citation type="journal article" date="2011" name="Stand. Genomic Sci.">
        <title>Complete genome sequence of the hyperthermophilic chemolithoautotroph Pyrolobus fumarii type strain (1A).</title>
        <authorList>
            <person name="Anderson I."/>
            <person name="Goker M."/>
            <person name="Nolan M."/>
            <person name="Lucas S."/>
            <person name="Hammon N."/>
            <person name="Deshpande S."/>
            <person name="Cheng J.F."/>
            <person name="Tapia R."/>
            <person name="Han C."/>
            <person name="Goodwin L."/>
            <person name="Pitluck S."/>
            <person name="Huntemann M."/>
            <person name="Liolios K."/>
            <person name="Ivanova N."/>
            <person name="Pagani I."/>
            <person name="Mavromatis K."/>
            <person name="Ovchinikova G."/>
            <person name="Pati A."/>
            <person name="Chen A."/>
            <person name="Palaniappan K."/>
            <person name="Land M."/>
            <person name="Hauser L."/>
            <person name="Brambilla E.M."/>
            <person name="Huber H."/>
            <person name="Yasawong M."/>
            <person name="Rohde M."/>
            <person name="Spring S."/>
            <person name="Abt B."/>
            <person name="Sikorski J."/>
            <person name="Wirth R."/>
            <person name="Detter J.C."/>
            <person name="Woyke T."/>
            <person name="Bristow J."/>
            <person name="Eisen J.A."/>
            <person name="Markowitz V."/>
            <person name="Hugenholtz P."/>
            <person name="Kyrpides N.C."/>
            <person name="Klenk H.P."/>
            <person name="Lapidus A."/>
        </authorList>
    </citation>
    <scope>NUCLEOTIDE SEQUENCE [LARGE SCALE GENOMIC DNA]</scope>
    <source>
        <strain evidence="6">DSM 11204 / 1A</strain>
    </source>
</reference>
<evidence type="ECO:0000256" key="2">
    <source>
        <dbReference type="ARBA" id="ARBA00022840"/>
    </source>
</evidence>
<dbReference type="SUPFAM" id="SSF50692">
    <property type="entry name" value="ADC-like"/>
    <property type="match status" value="1"/>
</dbReference>